<dbReference type="Gene3D" id="3.40.50.150">
    <property type="entry name" value="Vaccinia Virus protein VP39"/>
    <property type="match status" value="1"/>
</dbReference>
<dbReference type="InterPro" id="IPR002942">
    <property type="entry name" value="S4_RNA-bd"/>
</dbReference>
<keyword evidence="7" id="KW-1185">Reference proteome</keyword>
<dbReference type="SUPFAM" id="SSF55174">
    <property type="entry name" value="Alpha-L RNA-binding motif"/>
    <property type="match status" value="1"/>
</dbReference>
<dbReference type="InterPro" id="IPR002877">
    <property type="entry name" value="RNA_MeTrfase_FtsJ_dom"/>
</dbReference>
<dbReference type="PANTHER" id="PTHR32319:SF0">
    <property type="entry name" value="BACTERIAL HEMOLYSIN-LIKE PROTEIN"/>
    <property type="match status" value="1"/>
</dbReference>
<accession>A0AA96UZW8</accession>
<dbReference type="Gene3D" id="3.10.290.10">
    <property type="entry name" value="RNA-binding S4 domain"/>
    <property type="match status" value="1"/>
</dbReference>
<sequence>MRLDSYLVDTGFFKSRGRSKRAIEEGKVKLNGTVCTKPSKNITVDDVIDVEEGMDMPRGYFKIKAIHERIPLFKDGDYVLDLGSSAGGFLMFAGEHIGGTGHVHGIEFSKDFRTELGKLAFENENISVMFADVFTVPFEEVATKETSKNGFYDVLLNDMTLEPTDSVSALIRMDPLLRPGGRLLQVIKIPKNRSKSSVLRKIEEAGYIIEEVIEPERQETYIIARKNGGESDDENGENTETDNEFLDSAYVDEDGVEYDLSEEIGGDEIDITDMIFEGEED</sequence>
<dbReference type="Pfam" id="PF01479">
    <property type="entry name" value="S4"/>
    <property type="match status" value="1"/>
</dbReference>
<feature type="compositionally biased region" description="Acidic residues" evidence="4">
    <location>
        <begin position="230"/>
        <end position="246"/>
    </location>
</feature>
<dbReference type="PROSITE" id="PS50889">
    <property type="entry name" value="S4"/>
    <property type="match status" value="1"/>
</dbReference>
<gene>
    <name evidence="6" type="ORF">MmiHf6_07170</name>
</gene>
<feature type="region of interest" description="Disordered" evidence="4">
    <location>
        <begin position="226"/>
        <end position="246"/>
    </location>
</feature>
<dbReference type="CDD" id="cd00165">
    <property type="entry name" value="S4"/>
    <property type="match status" value="1"/>
</dbReference>
<evidence type="ECO:0000256" key="3">
    <source>
        <dbReference type="PROSITE-ProRule" id="PRU00182"/>
    </source>
</evidence>
<proteinExistence type="inferred from homology"/>
<feature type="domain" description="RNA-binding S4" evidence="5">
    <location>
        <begin position="1"/>
        <end position="64"/>
    </location>
</feature>
<dbReference type="RefSeq" id="WP_316558425.1">
    <property type="nucleotide sequence ID" value="NZ_CP131059.1"/>
</dbReference>
<dbReference type="CDD" id="cd02440">
    <property type="entry name" value="AdoMet_MTases"/>
    <property type="match status" value="1"/>
</dbReference>
<dbReference type="GO" id="GO:0003723">
    <property type="term" value="F:RNA binding"/>
    <property type="evidence" value="ECO:0007669"/>
    <property type="project" value="UniProtKB-KW"/>
</dbReference>
<dbReference type="InterPro" id="IPR036986">
    <property type="entry name" value="S4_RNA-bd_sf"/>
</dbReference>
<evidence type="ECO:0000313" key="6">
    <source>
        <dbReference type="EMBL" id="WNY23410.1"/>
    </source>
</evidence>
<dbReference type="AlphaFoldDB" id="A0AA96UZW8"/>
<dbReference type="GeneID" id="85195227"/>
<comment type="similarity">
    <text evidence="2">Belongs to the TlyA family.</text>
</comment>
<dbReference type="Proteomes" id="UP001302978">
    <property type="component" value="Chromosome"/>
</dbReference>
<dbReference type="SMART" id="SM00363">
    <property type="entry name" value="S4"/>
    <property type="match status" value="1"/>
</dbReference>
<dbReference type="InterPro" id="IPR029063">
    <property type="entry name" value="SAM-dependent_MTases_sf"/>
</dbReference>
<dbReference type="Pfam" id="PF01728">
    <property type="entry name" value="FtsJ"/>
    <property type="match status" value="1"/>
</dbReference>
<keyword evidence="1 3" id="KW-0694">RNA-binding</keyword>
<evidence type="ECO:0000256" key="1">
    <source>
        <dbReference type="ARBA" id="ARBA00022884"/>
    </source>
</evidence>
<evidence type="ECO:0000256" key="4">
    <source>
        <dbReference type="SAM" id="MobiDB-lite"/>
    </source>
</evidence>
<dbReference type="PANTHER" id="PTHR32319">
    <property type="entry name" value="BACTERIAL HEMOLYSIN-LIKE PROTEIN"/>
    <property type="match status" value="1"/>
</dbReference>
<protein>
    <recommendedName>
        <fullName evidence="5">RNA-binding S4 domain-containing protein</fullName>
    </recommendedName>
</protein>
<dbReference type="GO" id="GO:0008168">
    <property type="term" value="F:methyltransferase activity"/>
    <property type="evidence" value="ECO:0007669"/>
    <property type="project" value="InterPro"/>
</dbReference>
<dbReference type="SUPFAM" id="SSF53335">
    <property type="entry name" value="S-adenosyl-L-methionine-dependent methyltransferases"/>
    <property type="match status" value="1"/>
</dbReference>
<evidence type="ECO:0000256" key="2">
    <source>
        <dbReference type="ARBA" id="ARBA00029460"/>
    </source>
</evidence>
<reference evidence="6 7" key="1">
    <citation type="submission" date="2023-07" db="EMBL/GenBank/DDBJ databases">
        <title>Closed genoem sequence of Methanomicrococcus sp. Hf6.</title>
        <authorList>
            <person name="Poehlein A."/>
            <person name="Protasov E."/>
            <person name="Platt K."/>
            <person name="Reeh H."/>
            <person name="Daniel R."/>
            <person name="Brune A."/>
        </authorList>
    </citation>
    <scope>NUCLEOTIDE SEQUENCE [LARGE SCALE GENOMIC DNA]</scope>
    <source>
        <strain evidence="6 7">Hf6</strain>
    </source>
</reference>
<name>A0AA96UZW8_9EURY</name>
<organism evidence="6 7">
    <name type="scientific">Methanimicrococcus hongohii</name>
    <dbReference type="NCBI Taxonomy" id="3028295"/>
    <lineage>
        <taxon>Archaea</taxon>
        <taxon>Methanobacteriati</taxon>
        <taxon>Methanobacteriota</taxon>
        <taxon>Stenosarchaea group</taxon>
        <taxon>Methanomicrobia</taxon>
        <taxon>Methanosarcinales</taxon>
        <taxon>Methanosarcinaceae</taxon>
        <taxon>Methanimicrococcus</taxon>
    </lineage>
</organism>
<dbReference type="EMBL" id="CP131059">
    <property type="protein sequence ID" value="WNY23410.1"/>
    <property type="molecule type" value="Genomic_DNA"/>
</dbReference>
<evidence type="ECO:0000313" key="7">
    <source>
        <dbReference type="Proteomes" id="UP001302978"/>
    </source>
</evidence>
<dbReference type="GO" id="GO:0032259">
    <property type="term" value="P:methylation"/>
    <property type="evidence" value="ECO:0007669"/>
    <property type="project" value="InterPro"/>
</dbReference>
<dbReference type="InterPro" id="IPR047048">
    <property type="entry name" value="TlyA"/>
</dbReference>
<evidence type="ECO:0000259" key="5">
    <source>
        <dbReference type="SMART" id="SM00363"/>
    </source>
</evidence>
<dbReference type="KEGG" id="mehf:MmiHf6_07170"/>